<evidence type="ECO:0000256" key="5">
    <source>
        <dbReference type="ARBA" id="ARBA00022553"/>
    </source>
</evidence>
<reference evidence="25 26" key="1">
    <citation type="submission" date="2019-04" db="EMBL/GenBank/DDBJ databases">
        <title>An improved genome assembly and genetic linkage map for asparagus bean, Vigna unguiculata ssp. sesquipedialis.</title>
        <authorList>
            <person name="Xia Q."/>
            <person name="Zhang R."/>
            <person name="Dong Y."/>
        </authorList>
    </citation>
    <scope>NUCLEOTIDE SEQUENCE [LARGE SCALE GENOMIC DNA]</scope>
    <source>
        <tissue evidence="25">Leaf</tissue>
    </source>
</reference>
<feature type="chain" id="PRO_5020036755" description="non-specific serine/threonine protein kinase" evidence="21">
    <location>
        <begin position="25"/>
        <end position="1628"/>
    </location>
</feature>
<evidence type="ECO:0000256" key="1">
    <source>
        <dbReference type="ARBA" id="ARBA00004251"/>
    </source>
</evidence>
<evidence type="ECO:0000256" key="20">
    <source>
        <dbReference type="SAM" id="Phobius"/>
    </source>
</evidence>
<dbReference type="PANTHER" id="PTHR27002:SF1090">
    <property type="entry name" value="S-LOCUS LECTIN KINASE FAMILY PROTEIN"/>
    <property type="match status" value="1"/>
</dbReference>
<dbReference type="InterPro" id="IPR001245">
    <property type="entry name" value="Ser-Thr/Tyr_kinase_cat_dom"/>
</dbReference>
<dbReference type="InterPro" id="IPR000719">
    <property type="entry name" value="Prot_kinase_dom"/>
</dbReference>
<sequence length="1628" mass="185260">MESQQILMLIIYTTFFCFMPTSSTITPNQSLQYHETLVSSAGTFEAGFFGFENSTRQYFGIWYKSILPRTIVWVANRNVPAQNSTAVLKLTHQGVIVILDGSGGRLWFSNSSKIAVKPVMQLLDSGNLVVKDGESSENFLWQSFDYPGDTFLPGMKLKTDFLKGPYKYLTSWRDYDDPSEDVFSYMIDTRGFPQQVTTNGTTILYSMGPWNGYIFSGVSWDRTHTFLSFSLEFTNEGVSYGYETLNISVLSITRLQLNPRGGTERFLWSNQRQSWDIVNSHPIDQCEYFGTCGVNSICNINKLPICECLQGFTPKFQAKWDSHDWSGGCVRRTKLSCDNGDWFKEYRGIKLPETSSSWFDRSLSLEECETLCFRNCSCTAYANSDIRDGGSGCLLWFRDIVDLRNHTDRGQEIHIRMPFSERDQRRNNRVLNPKRLAGIVVGFATFIVGLTVLVWATSKRMRGMKLPKPVKKVIPWKHMMEKEDNSLPTMFDFSTIDIATNHFSNRNKVGEGGFGTVHKGTLIDGQEIAVKRLSKTSTQGTEEFKNEVKLMATLQHRNLVKLLGWSIKKDEKLLIYEFMPNRSLDYFIFDTLQGKSLDWTKRLKIVEGIARGLMYLHQDSRLRIIHRDIKTSNILLDENMIPKISDFGLARIFGADQAEANTNRVMGTHGYMPPEYAGHGCFSTKSDVFSFGVIVIEIISGRKNRGFRDPHHHLLNLLGHAWRLWNEERPLELMDEILDDGADLSLEILRCIQVGLLCVQQNPENRPNMSSVVLMLNGEKLLPRPSQPGFYIGKDHIADTGSSKQHERKTMESQQILMLIIYTTFFCFMPTSSTITPNQCLQYKETLVSSAATFEAGFFDFGNPRRIYFGIWYKSISPRIIVWVANRNTPAQNSTAVLKLTHQGVIVILDGSGGRVWFSNSSKIAVKPVVQLLDSGNLVVKDGESSENFLWESFDYPGDTFLPGMKLKSDFVTGPYQYLTSWRDNEDPAEGEFYYKIDTKGFPQQVTTKGTTILYSTGPWNGYLFSGVSWDRMHRELNFSLEFTNKGVSYGYETLNSSELTITRLKLNPVGGTERSNWPNQEQGWHTVNLHPKDLCEYFAACGVNSICNINKLPICECLQGFTPKFQAKWDSHDWTGGCVRRTKLSCDNGDWFKEYRGIKLPETSSSWFNRSLSLEECETLCFRNCSCTAYANSDIRDGGSGCLLWFGDIVDLRTHTDQGQEIHIRLSDQRRNKRDLSPKRLPGIILGLVTFIVGLTILVWATSKHIKGMKLPKPVKKAIPWKHMMEKEGNNLPTMFNFSTIDIATNHFSNRNKLGEGGFGTVHKGTLIDGQEIAVKRLSKTSRQGTEEFKNEVKLMATLQHRNLVKLLGCSIQQDEKLLIYEFMPNRSLDYFIFDTLQGKSLDWTKRLKIIDGIARGLMYLHQDSRLRIIHRDIKTSNILLDDNMIPKISDFGLARIFGVDQAEGNTNRVMGTYGYMPPEYAVHGCFSTKSDVFSFGVIVIEIISGRKNRGFRDPHHHLLNLLGHAWRLWNEERPLELMDEILDDGADLCLEILRCIHVGLLCVQQNPENRPNMSSVVLMLNGEKLLPRPSQPGFYIGKDNIADTGSSKQHERCSINEVSISSLEAR</sequence>
<dbReference type="PROSITE" id="PS00108">
    <property type="entry name" value="PROTEIN_KINASE_ST"/>
    <property type="match status" value="2"/>
</dbReference>
<dbReference type="Proteomes" id="UP000501690">
    <property type="component" value="Linkage Group LG6"/>
</dbReference>
<protein>
    <recommendedName>
        <fullName evidence="2">non-specific serine/threonine protein kinase</fullName>
        <ecNumber evidence="2">2.7.11.1</ecNumber>
    </recommendedName>
</protein>
<feature type="domain" description="Apple" evidence="24">
    <location>
        <begin position="337"/>
        <end position="418"/>
    </location>
</feature>
<evidence type="ECO:0000313" key="25">
    <source>
        <dbReference type="EMBL" id="QCD95725.1"/>
    </source>
</evidence>
<keyword evidence="9 19" id="KW-0547">Nucleotide-binding</keyword>
<dbReference type="InterPro" id="IPR011009">
    <property type="entry name" value="Kinase-like_dom_sf"/>
</dbReference>
<proteinExistence type="predicted"/>
<comment type="catalytic activity">
    <reaction evidence="18">
        <text>L-seryl-[protein] + ATP = O-phospho-L-seryl-[protein] + ADP + H(+)</text>
        <dbReference type="Rhea" id="RHEA:17989"/>
        <dbReference type="Rhea" id="RHEA-COMP:9863"/>
        <dbReference type="Rhea" id="RHEA-COMP:11604"/>
        <dbReference type="ChEBI" id="CHEBI:15378"/>
        <dbReference type="ChEBI" id="CHEBI:29999"/>
        <dbReference type="ChEBI" id="CHEBI:30616"/>
        <dbReference type="ChEBI" id="CHEBI:83421"/>
        <dbReference type="ChEBI" id="CHEBI:456216"/>
        <dbReference type="EC" id="2.7.11.1"/>
    </reaction>
</comment>
<keyword evidence="15" id="KW-0675">Receptor</keyword>
<feature type="transmembrane region" description="Helical" evidence="20">
    <location>
        <begin position="1242"/>
        <end position="1262"/>
    </location>
</feature>
<dbReference type="FunFam" id="1.10.510.10:FF:000060">
    <property type="entry name" value="G-type lectin S-receptor-like serine/threonine-protein kinase"/>
    <property type="match status" value="2"/>
</dbReference>
<dbReference type="PROSITE" id="PS50011">
    <property type="entry name" value="PROTEIN_KINASE_DOM"/>
    <property type="match status" value="2"/>
</dbReference>
<evidence type="ECO:0000256" key="21">
    <source>
        <dbReference type="SAM" id="SignalP"/>
    </source>
</evidence>
<keyword evidence="6" id="KW-0808">Transferase</keyword>
<keyword evidence="7 20" id="KW-0812">Transmembrane</keyword>
<dbReference type="FunFam" id="3.30.200.20:FF:000195">
    <property type="entry name" value="G-type lectin S-receptor-like serine/threonine-protein kinase"/>
    <property type="match status" value="2"/>
</dbReference>
<keyword evidence="16" id="KW-0325">Glycoprotein</keyword>
<feature type="transmembrane region" description="Helical" evidence="20">
    <location>
        <begin position="436"/>
        <end position="456"/>
    </location>
</feature>
<evidence type="ECO:0000259" key="24">
    <source>
        <dbReference type="PROSITE" id="PS50948"/>
    </source>
</evidence>
<evidence type="ECO:0000256" key="11">
    <source>
        <dbReference type="ARBA" id="ARBA00022840"/>
    </source>
</evidence>
<keyword evidence="11 19" id="KW-0067">ATP-binding</keyword>
<dbReference type="Pfam" id="PF08276">
    <property type="entry name" value="PAN_2"/>
    <property type="match status" value="2"/>
</dbReference>
<dbReference type="FunFam" id="2.90.10.10:FF:000029">
    <property type="entry name" value="G-type lectin S-receptor-like serine/threonine-protein kinase"/>
    <property type="match status" value="2"/>
</dbReference>
<dbReference type="InterPro" id="IPR001480">
    <property type="entry name" value="Bulb-type_lectin_dom"/>
</dbReference>
<dbReference type="Pfam" id="PF11883">
    <property type="entry name" value="DUF3403"/>
    <property type="match status" value="1"/>
</dbReference>
<evidence type="ECO:0000256" key="15">
    <source>
        <dbReference type="ARBA" id="ARBA00023170"/>
    </source>
</evidence>
<dbReference type="Pfam" id="PF01453">
    <property type="entry name" value="B_lectin"/>
    <property type="match status" value="2"/>
</dbReference>
<keyword evidence="8 21" id="KW-0732">Signal</keyword>
<dbReference type="GO" id="GO:0005886">
    <property type="term" value="C:plasma membrane"/>
    <property type="evidence" value="ECO:0007669"/>
    <property type="project" value="UniProtKB-SubCell"/>
</dbReference>
<dbReference type="Gene3D" id="1.10.510.10">
    <property type="entry name" value="Transferase(Phosphotransferase) domain 1"/>
    <property type="match status" value="2"/>
</dbReference>
<accession>A0A4D6M3K0</accession>
<feature type="domain" description="Protein kinase" evidence="22">
    <location>
        <begin position="503"/>
        <end position="782"/>
    </location>
</feature>
<comment type="subcellular location">
    <subcellularLocation>
        <location evidence="1">Cell membrane</location>
        <topology evidence="1">Single-pass type I membrane protein</topology>
    </subcellularLocation>
</comment>
<feature type="domain" description="Bulb-type lectin" evidence="23">
    <location>
        <begin position="832"/>
        <end position="953"/>
    </location>
</feature>
<evidence type="ECO:0000256" key="9">
    <source>
        <dbReference type="ARBA" id="ARBA00022741"/>
    </source>
</evidence>
<keyword evidence="3" id="KW-1003">Cell membrane</keyword>
<keyword evidence="10 25" id="KW-0418">Kinase</keyword>
<evidence type="ECO:0000256" key="16">
    <source>
        <dbReference type="ARBA" id="ARBA00023180"/>
    </source>
</evidence>
<evidence type="ECO:0000256" key="17">
    <source>
        <dbReference type="ARBA" id="ARBA00047899"/>
    </source>
</evidence>
<dbReference type="GO" id="GO:0048544">
    <property type="term" value="P:recognition of pollen"/>
    <property type="evidence" value="ECO:0007669"/>
    <property type="project" value="InterPro"/>
</dbReference>
<dbReference type="SMART" id="SM00473">
    <property type="entry name" value="PAN_AP"/>
    <property type="match status" value="2"/>
</dbReference>
<dbReference type="CDD" id="cd14066">
    <property type="entry name" value="STKc_IRAK"/>
    <property type="match status" value="2"/>
</dbReference>
<dbReference type="EC" id="2.7.11.1" evidence="2"/>
<evidence type="ECO:0000256" key="3">
    <source>
        <dbReference type="ARBA" id="ARBA00022475"/>
    </source>
</evidence>
<feature type="domain" description="Protein kinase" evidence="22">
    <location>
        <begin position="1309"/>
        <end position="1588"/>
    </location>
</feature>
<dbReference type="InterPro" id="IPR000858">
    <property type="entry name" value="S_locus_glycoprot_dom"/>
</dbReference>
<dbReference type="CDD" id="cd01098">
    <property type="entry name" value="PAN_AP_plant"/>
    <property type="match status" value="2"/>
</dbReference>
<evidence type="ECO:0000313" key="26">
    <source>
        <dbReference type="Proteomes" id="UP000501690"/>
    </source>
</evidence>
<evidence type="ECO:0000259" key="22">
    <source>
        <dbReference type="PROSITE" id="PS50011"/>
    </source>
</evidence>
<keyword evidence="14" id="KW-1015">Disulfide bond</keyword>
<feature type="domain" description="Apple" evidence="24">
    <location>
        <begin position="1147"/>
        <end position="1228"/>
    </location>
</feature>
<dbReference type="InterPro" id="IPR008271">
    <property type="entry name" value="Ser/Thr_kinase_AS"/>
</dbReference>
<dbReference type="SMART" id="SM00108">
    <property type="entry name" value="B_lectin"/>
    <property type="match status" value="2"/>
</dbReference>
<keyword evidence="12 20" id="KW-1133">Transmembrane helix</keyword>
<dbReference type="Gene3D" id="2.90.10.10">
    <property type="entry name" value="Bulb-type lectin domain"/>
    <property type="match status" value="2"/>
</dbReference>
<dbReference type="PANTHER" id="PTHR27002">
    <property type="entry name" value="RECEPTOR-LIKE SERINE/THREONINE-PROTEIN KINASE SD1-8"/>
    <property type="match status" value="1"/>
</dbReference>
<evidence type="ECO:0000256" key="6">
    <source>
        <dbReference type="ARBA" id="ARBA00022679"/>
    </source>
</evidence>
<name>A0A4D6M3K0_VIGUN</name>
<evidence type="ECO:0000256" key="4">
    <source>
        <dbReference type="ARBA" id="ARBA00022527"/>
    </source>
</evidence>
<evidence type="ECO:0000256" key="19">
    <source>
        <dbReference type="PROSITE-ProRule" id="PRU10141"/>
    </source>
</evidence>
<keyword evidence="13 20" id="KW-0472">Membrane</keyword>
<keyword evidence="26" id="KW-1185">Reference proteome</keyword>
<feature type="binding site" evidence="19">
    <location>
        <position position="531"/>
    </location>
    <ligand>
        <name>ATP</name>
        <dbReference type="ChEBI" id="CHEBI:30616"/>
    </ligand>
</feature>
<dbReference type="EMBL" id="CP039350">
    <property type="protein sequence ID" value="QCD95725.1"/>
    <property type="molecule type" value="Genomic_DNA"/>
</dbReference>
<evidence type="ECO:0000256" key="8">
    <source>
        <dbReference type="ARBA" id="ARBA00022729"/>
    </source>
</evidence>
<evidence type="ECO:0000256" key="14">
    <source>
        <dbReference type="ARBA" id="ARBA00023157"/>
    </source>
</evidence>
<dbReference type="Pfam" id="PF00954">
    <property type="entry name" value="S_locus_glycop"/>
    <property type="match status" value="2"/>
</dbReference>
<dbReference type="InterPro" id="IPR003609">
    <property type="entry name" value="Pan_app"/>
</dbReference>
<dbReference type="InterPro" id="IPR021820">
    <property type="entry name" value="S-locus_recpt_kinase_C"/>
</dbReference>
<evidence type="ECO:0000259" key="23">
    <source>
        <dbReference type="PROSITE" id="PS50927"/>
    </source>
</evidence>
<dbReference type="Gene3D" id="3.30.200.20">
    <property type="entry name" value="Phosphorylase Kinase, domain 1"/>
    <property type="match status" value="2"/>
</dbReference>
<keyword evidence="4" id="KW-0723">Serine/threonine-protein kinase</keyword>
<feature type="domain" description="Bulb-type lectin" evidence="23">
    <location>
        <begin position="22"/>
        <end position="143"/>
    </location>
</feature>
<dbReference type="InterPro" id="IPR036426">
    <property type="entry name" value="Bulb-type_lectin_dom_sf"/>
</dbReference>
<feature type="binding site" evidence="19">
    <location>
        <position position="1337"/>
    </location>
    <ligand>
        <name>ATP</name>
        <dbReference type="ChEBI" id="CHEBI:30616"/>
    </ligand>
</feature>
<dbReference type="FunFam" id="3.50.4.10:FF:000002">
    <property type="entry name" value="G-type lectin S-receptor-like serine/threonine-protein kinase"/>
    <property type="match status" value="2"/>
</dbReference>
<dbReference type="InterPro" id="IPR017441">
    <property type="entry name" value="Protein_kinase_ATP_BS"/>
</dbReference>
<dbReference type="SUPFAM" id="SSF56112">
    <property type="entry name" value="Protein kinase-like (PK-like)"/>
    <property type="match status" value="2"/>
</dbReference>
<evidence type="ECO:0000256" key="7">
    <source>
        <dbReference type="ARBA" id="ARBA00022692"/>
    </source>
</evidence>
<evidence type="ECO:0000256" key="13">
    <source>
        <dbReference type="ARBA" id="ARBA00023136"/>
    </source>
</evidence>
<evidence type="ECO:0000256" key="18">
    <source>
        <dbReference type="ARBA" id="ARBA00048679"/>
    </source>
</evidence>
<comment type="catalytic activity">
    <reaction evidence="17">
        <text>L-threonyl-[protein] + ATP = O-phospho-L-threonyl-[protein] + ADP + H(+)</text>
        <dbReference type="Rhea" id="RHEA:46608"/>
        <dbReference type="Rhea" id="RHEA-COMP:11060"/>
        <dbReference type="Rhea" id="RHEA-COMP:11605"/>
        <dbReference type="ChEBI" id="CHEBI:15378"/>
        <dbReference type="ChEBI" id="CHEBI:30013"/>
        <dbReference type="ChEBI" id="CHEBI:30616"/>
        <dbReference type="ChEBI" id="CHEBI:61977"/>
        <dbReference type="ChEBI" id="CHEBI:456216"/>
        <dbReference type="EC" id="2.7.11.1"/>
    </reaction>
</comment>
<feature type="signal peptide" evidence="21">
    <location>
        <begin position="1"/>
        <end position="24"/>
    </location>
</feature>
<dbReference type="CDD" id="cd00028">
    <property type="entry name" value="B_lectin"/>
    <property type="match status" value="2"/>
</dbReference>
<organism evidence="25 26">
    <name type="scientific">Vigna unguiculata</name>
    <name type="common">Cowpea</name>
    <dbReference type="NCBI Taxonomy" id="3917"/>
    <lineage>
        <taxon>Eukaryota</taxon>
        <taxon>Viridiplantae</taxon>
        <taxon>Streptophyta</taxon>
        <taxon>Embryophyta</taxon>
        <taxon>Tracheophyta</taxon>
        <taxon>Spermatophyta</taxon>
        <taxon>Magnoliopsida</taxon>
        <taxon>eudicotyledons</taxon>
        <taxon>Gunneridae</taxon>
        <taxon>Pentapetalae</taxon>
        <taxon>rosids</taxon>
        <taxon>fabids</taxon>
        <taxon>Fabales</taxon>
        <taxon>Fabaceae</taxon>
        <taxon>Papilionoideae</taxon>
        <taxon>50 kb inversion clade</taxon>
        <taxon>NPAAA clade</taxon>
        <taxon>indigoferoid/millettioid clade</taxon>
        <taxon>Phaseoleae</taxon>
        <taxon>Vigna</taxon>
    </lineage>
</organism>
<dbReference type="PROSITE" id="PS50927">
    <property type="entry name" value="BULB_LECTIN"/>
    <property type="match status" value="2"/>
</dbReference>
<keyword evidence="5" id="KW-0597">Phosphoprotein</keyword>
<gene>
    <name evidence="25" type="ORF">DEO72_LG6g420</name>
</gene>
<evidence type="ECO:0000256" key="10">
    <source>
        <dbReference type="ARBA" id="ARBA00022777"/>
    </source>
</evidence>
<dbReference type="GO" id="GO:0005524">
    <property type="term" value="F:ATP binding"/>
    <property type="evidence" value="ECO:0007669"/>
    <property type="project" value="UniProtKB-UniRule"/>
</dbReference>
<dbReference type="PROSITE" id="PS50948">
    <property type="entry name" value="PAN"/>
    <property type="match status" value="2"/>
</dbReference>
<evidence type="ECO:0000256" key="2">
    <source>
        <dbReference type="ARBA" id="ARBA00012513"/>
    </source>
</evidence>
<dbReference type="PROSITE" id="PS00107">
    <property type="entry name" value="PROTEIN_KINASE_ATP"/>
    <property type="match status" value="2"/>
</dbReference>
<dbReference type="SMART" id="SM00220">
    <property type="entry name" value="S_TKc"/>
    <property type="match status" value="2"/>
</dbReference>
<dbReference type="GO" id="GO:0004674">
    <property type="term" value="F:protein serine/threonine kinase activity"/>
    <property type="evidence" value="ECO:0007669"/>
    <property type="project" value="UniProtKB-KW"/>
</dbReference>
<dbReference type="Pfam" id="PF07714">
    <property type="entry name" value="PK_Tyr_Ser-Thr"/>
    <property type="match status" value="2"/>
</dbReference>
<dbReference type="SUPFAM" id="SSF51110">
    <property type="entry name" value="alpha-D-mannose-specific plant lectins"/>
    <property type="match status" value="2"/>
</dbReference>
<evidence type="ECO:0000256" key="12">
    <source>
        <dbReference type="ARBA" id="ARBA00022989"/>
    </source>
</evidence>